<dbReference type="InterPro" id="IPR003582">
    <property type="entry name" value="ShKT_dom"/>
</dbReference>
<dbReference type="PROSITE" id="PS51670">
    <property type="entry name" value="SHKT"/>
    <property type="match status" value="1"/>
</dbReference>
<feature type="domain" description="ShKT" evidence="3">
    <location>
        <begin position="143"/>
        <end position="177"/>
    </location>
</feature>
<evidence type="ECO:0000256" key="2">
    <source>
        <dbReference type="SAM" id="SignalP"/>
    </source>
</evidence>
<feature type="signal peptide" evidence="2">
    <location>
        <begin position="1"/>
        <end position="17"/>
    </location>
</feature>
<dbReference type="AlphaFoldDB" id="A0A813D495"/>
<evidence type="ECO:0000256" key="1">
    <source>
        <dbReference type="SAM" id="MobiDB-lite"/>
    </source>
</evidence>
<gene>
    <name evidence="4" type="ORF">PGLA1383_LOCUS1730</name>
</gene>
<evidence type="ECO:0000259" key="3">
    <source>
        <dbReference type="PROSITE" id="PS51670"/>
    </source>
</evidence>
<name>A0A813D495_POLGL</name>
<feature type="region of interest" description="Disordered" evidence="1">
    <location>
        <begin position="189"/>
        <end position="229"/>
    </location>
</feature>
<keyword evidence="5" id="KW-1185">Reference proteome</keyword>
<dbReference type="Gene3D" id="1.10.10.1940">
    <property type="match status" value="1"/>
</dbReference>
<proteinExistence type="predicted"/>
<comment type="caution">
    <text evidence="4">The sequence shown here is derived from an EMBL/GenBank/DDBJ whole genome shotgun (WGS) entry which is preliminary data.</text>
</comment>
<dbReference type="OrthoDB" id="6132182at2759"/>
<organism evidence="4 5">
    <name type="scientific">Polarella glacialis</name>
    <name type="common">Dinoflagellate</name>
    <dbReference type="NCBI Taxonomy" id="89957"/>
    <lineage>
        <taxon>Eukaryota</taxon>
        <taxon>Sar</taxon>
        <taxon>Alveolata</taxon>
        <taxon>Dinophyceae</taxon>
        <taxon>Suessiales</taxon>
        <taxon>Suessiaceae</taxon>
        <taxon>Polarella</taxon>
    </lineage>
</organism>
<dbReference type="SMART" id="SM00254">
    <property type="entry name" value="ShKT"/>
    <property type="match status" value="1"/>
</dbReference>
<evidence type="ECO:0000313" key="5">
    <source>
        <dbReference type="Proteomes" id="UP000654075"/>
    </source>
</evidence>
<keyword evidence="2" id="KW-0732">Signal</keyword>
<accession>A0A813D495</accession>
<protein>
    <recommendedName>
        <fullName evidence="3">ShKT domain-containing protein</fullName>
    </recommendedName>
</protein>
<evidence type="ECO:0000313" key="4">
    <source>
        <dbReference type="EMBL" id="CAE8582739.1"/>
    </source>
</evidence>
<feature type="compositionally biased region" description="Polar residues" evidence="1">
    <location>
        <begin position="189"/>
        <end position="209"/>
    </location>
</feature>
<feature type="chain" id="PRO_5032551679" description="ShKT domain-containing protein" evidence="2">
    <location>
        <begin position="18"/>
        <end position="229"/>
    </location>
</feature>
<dbReference type="Pfam" id="PF01549">
    <property type="entry name" value="ShK"/>
    <property type="match status" value="1"/>
</dbReference>
<reference evidence="4" key="1">
    <citation type="submission" date="2021-02" db="EMBL/GenBank/DDBJ databases">
        <authorList>
            <person name="Dougan E. K."/>
            <person name="Rhodes N."/>
            <person name="Thang M."/>
            <person name="Chan C."/>
        </authorList>
    </citation>
    <scope>NUCLEOTIDE SEQUENCE</scope>
</reference>
<dbReference type="EMBL" id="CAJNNV010000468">
    <property type="protein sequence ID" value="CAE8582739.1"/>
    <property type="molecule type" value="Genomic_DNA"/>
</dbReference>
<feature type="compositionally biased region" description="Low complexity" evidence="1">
    <location>
        <begin position="210"/>
        <end position="223"/>
    </location>
</feature>
<dbReference type="Proteomes" id="UP000654075">
    <property type="component" value="Unassembled WGS sequence"/>
</dbReference>
<sequence>MMLVPFYWAVSAVLVSSQEVVDSPSAQSASLRGATGRGNGTAFFANSADIVELRAESGAGCGGDGAPCFVKGHGGACCSSLSCHEKSAGWNVCLPDRWSCTQHLPDWSCKVIQPGASPSPEPSPAPAPVPAPAPIPVPAPQVCEDESGNCASWASSGECAKNPGYMVPMCRKSCGTCAPSTLNVAQTSSESNSIDFKPETTNGVSMESASISNGTTSISNGTTMPLGEK</sequence>